<comment type="subunit">
    <text evidence="5">Interacts directly with the RNA polymerase.</text>
</comment>
<keyword evidence="2 5" id="KW-0479">Metal-binding</keyword>
<dbReference type="GO" id="GO:0008270">
    <property type="term" value="F:zinc ion binding"/>
    <property type="evidence" value="ECO:0007669"/>
    <property type="project" value="UniProtKB-UniRule"/>
</dbReference>
<protein>
    <recommendedName>
        <fullName evidence="5">RNA polymerase-binding transcription factor DksA</fullName>
    </recommendedName>
</protein>
<keyword evidence="1 5" id="KW-0963">Cytoplasm</keyword>
<dbReference type="InterPro" id="IPR037187">
    <property type="entry name" value="DnaK_N"/>
</dbReference>
<dbReference type="Gene3D" id="1.20.120.910">
    <property type="entry name" value="DksA, coiled-coil domain"/>
    <property type="match status" value="1"/>
</dbReference>
<dbReference type="Pfam" id="PF21157">
    <property type="entry name" value="DksA_N"/>
    <property type="match status" value="1"/>
</dbReference>
<dbReference type="PANTHER" id="PTHR33823">
    <property type="entry name" value="RNA POLYMERASE-BINDING TRANSCRIPTION FACTOR DKSA-RELATED"/>
    <property type="match status" value="1"/>
</dbReference>
<feature type="binding site" evidence="5">
    <location>
        <position position="168"/>
    </location>
    <ligand>
        <name>Zn(2+)</name>
        <dbReference type="ChEBI" id="CHEBI:29105"/>
    </ligand>
</feature>
<reference evidence="10" key="1">
    <citation type="journal article" date="2011" name="Environ. Microbiol.">
        <title>Time-series analyses of Monterey Bay coastal microbial picoplankton using a 'genome proxy' microarray.</title>
        <authorList>
            <person name="Rich V.I."/>
            <person name="Pham V.D."/>
            <person name="Eppley J."/>
            <person name="Shi Y."/>
            <person name="DeLong E.F."/>
        </authorList>
    </citation>
    <scope>NUCLEOTIDE SEQUENCE</scope>
</reference>
<dbReference type="HAMAP" id="MF_00926">
    <property type="entry name" value="DksA"/>
    <property type="match status" value="1"/>
</dbReference>
<dbReference type="SUPFAM" id="SSF57716">
    <property type="entry name" value="Glucocorticoid receptor-like (DNA-binding domain)"/>
    <property type="match status" value="1"/>
</dbReference>
<keyword evidence="3 5" id="KW-0863">Zinc-finger</keyword>
<dbReference type="InterPro" id="IPR000962">
    <property type="entry name" value="Znf_DskA_TraR"/>
</dbReference>
<evidence type="ECO:0000256" key="6">
    <source>
        <dbReference type="PROSITE-ProRule" id="PRU00510"/>
    </source>
</evidence>
<dbReference type="GO" id="GO:0005737">
    <property type="term" value="C:cytoplasm"/>
    <property type="evidence" value="ECO:0007669"/>
    <property type="project" value="UniProtKB-SubCell"/>
</dbReference>
<feature type="compositionally biased region" description="Basic residues" evidence="7">
    <location>
        <begin position="1"/>
        <end position="54"/>
    </location>
</feature>
<evidence type="ECO:0000256" key="3">
    <source>
        <dbReference type="ARBA" id="ARBA00022771"/>
    </source>
</evidence>
<proteinExistence type="inferred from homology"/>
<comment type="similarity">
    <text evidence="5">Belongs to the DksA family.</text>
</comment>
<keyword evidence="4 5" id="KW-0862">Zinc</keyword>
<gene>
    <name evidence="5" type="primary">dksA</name>
</gene>
<evidence type="ECO:0000259" key="9">
    <source>
        <dbReference type="Pfam" id="PF21157"/>
    </source>
</evidence>
<evidence type="ECO:0000259" key="8">
    <source>
        <dbReference type="Pfam" id="PF01258"/>
    </source>
</evidence>
<comment type="subcellular location">
    <subcellularLocation>
        <location evidence="5">Cytoplasm</location>
    </subcellularLocation>
</comment>
<evidence type="ECO:0000256" key="2">
    <source>
        <dbReference type="ARBA" id="ARBA00022723"/>
    </source>
</evidence>
<accession>E0XQV6</accession>
<organism evidence="10">
    <name type="scientific">uncultured gamma proteobacterium HF0010_11K06</name>
    <dbReference type="NCBI Taxonomy" id="710980"/>
    <lineage>
        <taxon>Bacteria</taxon>
        <taxon>Pseudomonadati</taxon>
        <taxon>Pseudomonadota</taxon>
        <taxon>Gammaproteobacteria</taxon>
        <taxon>environmental samples</taxon>
    </lineage>
</organism>
<feature type="domain" description="DnaK suppressor protein DksA N-terminal" evidence="9">
    <location>
        <begin position="87"/>
        <end position="156"/>
    </location>
</feature>
<feature type="region of interest" description="Disordered" evidence="7">
    <location>
        <begin position="1"/>
        <end position="55"/>
    </location>
</feature>
<dbReference type="GO" id="GO:0010468">
    <property type="term" value="P:regulation of gene expression"/>
    <property type="evidence" value="ECO:0007669"/>
    <property type="project" value="UniProtKB-UniRule"/>
</dbReference>
<evidence type="ECO:0000313" key="10">
    <source>
        <dbReference type="EMBL" id="ADI16797.1"/>
    </source>
</evidence>
<sequence length="202" mass="22986">MATKNSKKPTKAKKPAAKKVTKVQKKPVKKPVAKKPAKPVKKAAAAKKAPKKAAVKVGASPTDFSAFLKNFQPYRSKKSEKYMNKNQQKHFLGMLTAWKEALIEEQEKTEQLIQQDQSNFPDSLDRAAKEEEFMLELRKRERERKLISKIDLSLKDLEDNLYGYCESCGVEIGIKRLEARPTATKCIDCKTVDEIKEKQQFG</sequence>
<dbReference type="PROSITE" id="PS01102">
    <property type="entry name" value="ZF_DKSA_1"/>
    <property type="match status" value="1"/>
</dbReference>
<name>E0XQV6_9GAMM</name>
<feature type="binding site" evidence="5">
    <location>
        <position position="186"/>
    </location>
    <ligand>
        <name>Zn(2+)</name>
        <dbReference type="ChEBI" id="CHEBI:29105"/>
    </ligand>
</feature>
<dbReference type="PROSITE" id="PS51128">
    <property type="entry name" value="ZF_DKSA_2"/>
    <property type="match status" value="1"/>
</dbReference>
<feature type="binding site" evidence="5">
    <location>
        <position position="165"/>
    </location>
    <ligand>
        <name>Zn(2+)</name>
        <dbReference type="ChEBI" id="CHEBI:29105"/>
    </ligand>
</feature>
<evidence type="ECO:0000256" key="7">
    <source>
        <dbReference type="SAM" id="MobiDB-lite"/>
    </source>
</evidence>
<dbReference type="NCBIfam" id="TIGR02420">
    <property type="entry name" value="dksA"/>
    <property type="match status" value="1"/>
</dbReference>
<evidence type="ECO:0000256" key="1">
    <source>
        <dbReference type="ARBA" id="ARBA00022490"/>
    </source>
</evidence>
<feature type="zinc finger region" description="dksA C4-type" evidence="6">
    <location>
        <begin position="165"/>
        <end position="189"/>
    </location>
</feature>
<evidence type="ECO:0000256" key="4">
    <source>
        <dbReference type="ARBA" id="ARBA00022833"/>
    </source>
</evidence>
<feature type="domain" description="Zinc finger DksA/TraR C4-type" evidence="8">
    <location>
        <begin position="162"/>
        <end position="193"/>
    </location>
</feature>
<dbReference type="Pfam" id="PF01258">
    <property type="entry name" value="zf-dskA_traR"/>
    <property type="match status" value="1"/>
</dbReference>
<dbReference type="InterPro" id="IPR012784">
    <property type="entry name" value="DksA_RNA_pol-bd"/>
</dbReference>
<comment type="function">
    <text evidence="5">Transcription factor that acts by binding directly to the RNA polymerase (RNAP). Required for negative regulation of rRNA expression and positive regulation of several amino acid biosynthesis promoters. Also required for regulation of fis expression.</text>
</comment>
<dbReference type="PANTHER" id="PTHR33823:SF2">
    <property type="entry name" value="RNA POLYMERASE-BINDING TRANSCRIPTION FACTOR DKSA"/>
    <property type="match status" value="1"/>
</dbReference>
<dbReference type="InterPro" id="IPR048489">
    <property type="entry name" value="DksA_N"/>
</dbReference>
<dbReference type="SUPFAM" id="SSF109635">
    <property type="entry name" value="DnaK suppressor protein DksA, alpha-hairpin domain"/>
    <property type="match status" value="1"/>
</dbReference>
<dbReference type="AlphaFoldDB" id="E0XQV6"/>
<evidence type="ECO:0000256" key="5">
    <source>
        <dbReference type="HAMAP-Rule" id="MF_00926"/>
    </source>
</evidence>
<feature type="binding site" evidence="5">
    <location>
        <position position="189"/>
    </location>
    <ligand>
        <name>Zn(2+)</name>
        <dbReference type="ChEBI" id="CHEBI:29105"/>
    </ligand>
</feature>
<dbReference type="InterPro" id="IPR020458">
    <property type="entry name" value="Znf_DskA_TraR_CS"/>
</dbReference>
<dbReference type="EMBL" id="GU474847">
    <property type="protein sequence ID" value="ADI16797.1"/>
    <property type="molecule type" value="Genomic_DNA"/>
</dbReference>